<dbReference type="Gene3D" id="1.10.439.10">
    <property type="entry name" value="Penicillin Amidohydrolase, domain 1"/>
    <property type="match status" value="1"/>
</dbReference>
<dbReference type="EMBL" id="SOGN01000040">
    <property type="protein sequence ID" value="TFC80592.1"/>
    <property type="molecule type" value="Genomic_DNA"/>
</dbReference>
<sequence length="902" mass="95455">MGTDAPRSKRHRRIGSALVALAVVLSLFVLAAGLGVWTVTRSFPTLAGELVLPGLEADVTVYRDEAGIPQIVATTAGDLFRAEGYVHAQDRFWEMDFRRHVTSGRLAELFGESQVGTDTFIRTLGWRAVAEQEVALLDPVTLGYFQAYANGVNAYLATHAGAELSLEYVALGLQTPGYAPEPWTPADSVAWLKAMAWDLRSNLDDEIDRALLAGSLGPDEIALLHPSFPYATHPTILAGAPEPAAKVAAAGGAPADVTAENVTAEDVTTAAAPPPGLGEASARTALTSSLAGLRGTLAGVPELLGPAGGEIGSNSWVVAGEHTATGKPILANDPHLGAVMPSVWYQVGLRCEMVTADCPFDLAGYGFSGLPGIIIGHNAQIAWGFTNLGPDVADLYLEKVTGDSYEYDGAQKPLLARTETITVAGGDPVTIEIRATEHGPLVSALGGSAFPGIANEYPSAIDLPAADDGTEDGTEGGADAAAAEGVEGAATETTTYALALQWTALTPGRTASAIFALGAATDWASFRQAAALFDVPSQNLVYADVAGNIGYQAPGLIPIRREGDGTVPAPGWTSEYGWDGYIPFDALPQSVNPPRGFIVTANNAPVGPDYPYLITQDWDLGYRAAAITERLQARIDAGTPVTTAMMSDIQADTYSPLAAVLVPVLQGIETTGATREALALFDDWDFHLDAGSAPAAYFNIVWRNLLAVLFDGKLPEGTALTGGDRSFAVVIALLETPDSPWWDNDRIGSNSRDSMLKRVLTRAAVEGAQLMGADVHDWEWGRIHTLEVTHASFGESGIAPVEWLFNRGPYEVAGGSSVIDAVGWDATVGYTVDWVPSMRQVVSLADWDDSTWLNLTGSSGHAFHPNYDDQTVLWQENRTRPWLFSLAAVRQAATHTLLLRAE</sequence>
<dbReference type="InterPro" id="IPR043146">
    <property type="entry name" value="Penicillin_amidase_N_B-knob"/>
</dbReference>
<dbReference type="SUPFAM" id="SSF56235">
    <property type="entry name" value="N-terminal nucleophile aminohydrolases (Ntn hydrolases)"/>
    <property type="match status" value="1"/>
</dbReference>
<dbReference type="GO" id="GO:0016811">
    <property type="term" value="F:hydrolase activity, acting on carbon-nitrogen (but not peptide) bonds, in linear amides"/>
    <property type="evidence" value="ECO:0007669"/>
    <property type="project" value="InterPro"/>
</dbReference>
<dbReference type="InterPro" id="IPR023343">
    <property type="entry name" value="Penicillin_amidase_dom1"/>
</dbReference>
<feature type="binding site" evidence="5">
    <location>
        <position position="394"/>
    </location>
    <ligand>
        <name>Ca(2+)</name>
        <dbReference type="ChEBI" id="CHEBI:29108"/>
    </ligand>
</feature>
<comment type="cofactor">
    <cofactor evidence="5">
        <name>Ca(2+)</name>
        <dbReference type="ChEBI" id="CHEBI:29108"/>
    </cofactor>
    <text evidence="5">Binds 1 Ca(2+) ion per dimer.</text>
</comment>
<accession>A0A4R8XR73</accession>
<gene>
    <name evidence="6" type="ORF">E3T23_08565</name>
</gene>
<evidence type="ECO:0000313" key="7">
    <source>
        <dbReference type="Proteomes" id="UP000298433"/>
    </source>
</evidence>
<evidence type="ECO:0000256" key="4">
    <source>
        <dbReference type="PIRSR" id="PIRSR001227-1"/>
    </source>
</evidence>
<dbReference type="CDD" id="cd03747">
    <property type="entry name" value="Ntn_PGA_like"/>
    <property type="match status" value="1"/>
</dbReference>
<keyword evidence="7" id="KW-1185">Reference proteome</keyword>
<evidence type="ECO:0000256" key="5">
    <source>
        <dbReference type="PIRSR" id="PIRSR001227-2"/>
    </source>
</evidence>
<dbReference type="Gene3D" id="3.60.20.10">
    <property type="entry name" value="Glutamine Phosphoribosylpyrophosphate, subunit 1, domain 1"/>
    <property type="match status" value="1"/>
</dbReference>
<evidence type="ECO:0000256" key="1">
    <source>
        <dbReference type="ARBA" id="ARBA00006586"/>
    </source>
</evidence>
<protein>
    <submittedName>
        <fullName evidence="6">Penicillin acylase family protein</fullName>
    </submittedName>
</protein>
<feature type="binding site" evidence="5">
    <location>
        <position position="206"/>
    </location>
    <ligand>
        <name>Ca(2+)</name>
        <dbReference type="ChEBI" id="CHEBI:29108"/>
    </ligand>
</feature>
<dbReference type="AlphaFoldDB" id="A0A4R8XR73"/>
<dbReference type="InterPro" id="IPR029055">
    <property type="entry name" value="Ntn_hydrolases_N"/>
</dbReference>
<dbReference type="Pfam" id="PF01804">
    <property type="entry name" value="Penicil_amidase"/>
    <property type="match status" value="1"/>
</dbReference>
<evidence type="ECO:0000313" key="6">
    <source>
        <dbReference type="EMBL" id="TFC80592.1"/>
    </source>
</evidence>
<dbReference type="RefSeq" id="WP_134369964.1">
    <property type="nucleotide sequence ID" value="NZ_SOGN01000040.1"/>
</dbReference>
<dbReference type="Gene3D" id="2.30.120.10">
    <property type="match status" value="1"/>
</dbReference>
<dbReference type="InterPro" id="IPR002692">
    <property type="entry name" value="S45"/>
</dbReference>
<dbReference type="GO" id="GO:0046872">
    <property type="term" value="F:metal ion binding"/>
    <property type="evidence" value="ECO:0007669"/>
    <property type="project" value="UniProtKB-KW"/>
</dbReference>
<dbReference type="PIRSF" id="PIRSF001227">
    <property type="entry name" value="Pen_acylase"/>
    <property type="match status" value="1"/>
</dbReference>
<keyword evidence="5" id="KW-0479">Metal-binding</keyword>
<keyword evidence="5" id="KW-0106">Calcium</keyword>
<dbReference type="Proteomes" id="UP000298433">
    <property type="component" value="Unassembled WGS sequence"/>
</dbReference>
<comment type="caution">
    <text evidence="6">The sequence shown here is derived from an EMBL/GenBank/DDBJ whole genome shotgun (WGS) entry which is preliminary data.</text>
</comment>
<dbReference type="PANTHER" id="PTHR34218:SF4">
    <property type="entry name" value="ACYL-HOMOSERINE LACTONE ACYLASE QUIP"/>
    <property type="match status" value="1"/>
</dbReference>
<dbReference type="InterPro" id="IPR043147">
    <property type="entry name" value="Penicillin_amidase_A-knob"/>
</dbReference>
<evidence type="ECO:0000256" key="2">
    <source>
        <dbReference type="ARBA" id="ARBA00022801"/>
    </source>
</evidence>
<name>A0A4R8XR73_9MICO</name>
<dbReference type="Gene3D" id="1.10.1400.10">
    <property type="match status" value="1"/>
</dbReference>
<dbReference type="InterPro" id="IPR014395">
    <property type="entry name" value="Pen/GL7ACA/AHL_acylase"/>
</dbReference>
<dbReference type="GO" id="GO:0017000">
    <property type="term" value="P:antibiotic biosynthetic process"/>
    <property type="evidence" value="ECO:0007669"/>
    <property type="project" value="InterPro"/>
</dbReference>
<keyword evidence="2" id="KW-0378">Hydrolase</keyword>
<dbReference type="OrthoDB" id="9759796at2"/>
<feature type="active site" description="Nucleophile" evidence="4">
    <location>
        <position position="313"/>
    </location>
</feature>
<dbReference type="PANTHER" id="PTHR34218">
    <property type="entry name" value="PEPTIDASE S45 PENICILLIN AMIDASE"/>
    <property type="match status" value="1"/>
</dbReference>
<reference evidence="6 7" key="1">
    <citation type="submission" date="2019-03" db="EMBL/GenBank/DDBJ databases">
        <title>Genomics of glacier-inhabiting Cryobacterium strains.</title>
        <authorList>
            <person name="Liu Q."/>
            <person name="Xin Y.-H."/>
        </authorList>
    </citation>
    <scope>NUCLEOTIDE SEQUENCE [LARGE SCALE GENOMIC DNA]</scope>
    <source>
        <strain evidence="6 7">TMT2-48-2</strain>
    </source>
</reference>
<proteinExistence type="inferred from homology"/>
<comment type="similarity">
    <text evidence="1">Belongs to the peptidase S45 family.</text>
</comment>
<feature type="binding site" evidence="5">
    <location>
        <position position="391"/>
    </location>
    <ligand>
        <name>Ca(2+)</name>
        <dbReference type="ChEBI" id="CHEBI:29108"/>
    </ligand>
</feature>
<organism evidence="6 7">
    <name type="scientific">Cryobacterium cheniae</name>
    <dbReference type="NCBI Taxonomy" id="1259262"/>
    <lineage>
        <taxon>Bacteria</taxon>
        <taxon>Bacillati</taxon>
        <taxon>Actinomycetota</taxon>
        <taxon>Actinomycetes</taxon>
        <taxon>Micrococcales</taxon>
        <taxon>Microbacteriaceae</taxon>
        <taxon>Cryobacterium</taxon>
    </lineage>
</organism>
<keyword evidence="3" id="KW-0865">Zymogen</keyword>
<evidence type="ECO:0000256" key="3">
    <source>
        <dbReference type="ARBA" id="ARBA00023145"/>
    </source>
</evidence>